<dbReference type="NCBIfam" id="TIGR00967">
    <property type="entry name" value="3a0501s007"/>
    <property type="match status" value="1"/>
</dbReference>
<dbReference type="InterPro" id="IPR026593">
    <property type="entry name" value="SecY"/>
</dbReference>
<keyword evidence="6 10" id="KW-1133">Transmembrane helix</keyword>
<evidence type="ECO:0000313" key="15">
    <source>
        <dbReference type="Proteomes" id="UP000315534"/>
    </source>
</evidence>
<dbReference type="SUPFAM" id="SSF103491">
    <property type="entry name" value="Preprotein translocase SecY subunit"/>
    <property type="match status" value="1"/>
</dbReference>
<comment type="similarity">
    <text evidence="2 10 13">Belongs to the SecY/SEC61-alpha family.</text>
</comment>
<feature type="transmembrane region" description="Helical" evidence="10">
    <location>
        <begin position="214"/>
        <end position="233"/>
    </location>
</feature>
<evidence type="ECO:0000256" key="1">
    <source>
        <dbReference type="ARBA" id="ARBA00004141"/>
    </source>
</evidence>
<keyword evidence="5 10" id="KW-0653">Protein transport</keyword>
<evidence type="ECO:0000256" key="12">
    <source>
        <dbReference type="RuleBase" id="RU003484"/>
    </source>
</evidence>
<sequence>MQRRASQPRLIQAMRDAFSLPDLRRKLLFTFGILVVFRFLVHVPLPGVDLDALHNFFEQNQLLGMLDLFSGGAMKNFSIAAMGVYPYITSSIIMQLLVPVIPSLQALSQQGETGQRKINRITHLMTVPLAGLQGYSQLALLSSQDIVGHLEPLSIAAIVVSMTAGTILLVWLGELITERGIGNGISIIIFGGIVASLAEMVVRGELAWKTSPLGLISFAIVGAVTLVVIVMFIEAHRRIPVQYARSSFRAGRMFRQSGSTYIPLRVNTAGMIPIIFAIALMQFPRLLASYFMNPIGQDPNFWNGVYRIFDSGASAPLGLVYWGTYFFLVMGFAFFYTMIVFEQMNLPKTLQQHGGFVPGVRPGKTTAEYLDGVMKRLTFGGALFLGMVAIMPFIARGITGVTVLTISSTAMLIAVGVALDTMKQLESQLTMRRYDGFLK</sequence>
<evidence type="ECO:0000256" key="7">
    <source>
        <dbReference type="ARBA" id="ARBA00023010"/>
    </source>
</evidence>
<dbReference type="InterPro" id="IPR002208">
    <property type="entry name" value="SecY/SEC61-alpha"/>
</dbReference>
<evidence type="ECO:0000256" key="13">
    <source>
        <dbReference type="RuleBase" id="RU004349"/>
    </source>
</evidence>
<dbReference type="HAMAP" id="MF_01465">
    <property type="entry name" value="SecY"/>
    <property type="match status" value="1"/>
</dbReference>
<dbReference type="GO" id="GO:0065002">
    <property type="term" value="P:intracellular protein transmembrane transport"/>
    <property type="evidence" value="ECO:0007669"/>
    <property type="project" value="UniProtKB-UniRule"/>
</dbReference>
<dbReference type="PRINTS" id="PR00303">
    <property type="entry name" value="SECYTRNLCASE"/>
</dbReference>
<evidence type="ECO:0000256" key="3">
    <source>
        <dbReference type="ARBA" id="ARBA00022448"/>
    </source>
</evidence>
<evidence type="ECO:0000256" key="4">
    <source>
        <dbReference type="ARBA" id="ARBA00022692"/>
    </source>
</evidence>
<gene>
    <name evidence="10 14" type="primary">secY</name>
    <name evidence="14" type="ORF">E3J38_03595</name>
</gene>
<feature type="transmembrane region" description="Helical" evidence="10">
    <location>
        <begin position="401"/>
        <end position="422"/>
    </location>
</feature>
<evidence type="ECO:0000256" key="8">
    <source>
        <dbReference type="ARBA" id="ARBA00023136"/>
    </source>
</evidence>
<feature type="transmembrane region" description="Helical" evidence="10">
    <location>
        <begin position="77"/>
        <end position="101"/>
    </location>
</feature>
<feature type="transmembrane region" description="Helical" evidence="10">
    <location>
        <begin position="153"/>
        <end position="172"/>
    </location>
</feature>
<evidence type="ECO:0000256" key="9">
    <source>
        <dbReference type="ARBA" id="ARBA00039733"/>
    </source>
</evidence>
<dbReference type="GO" id="GO:0005886">
    <property type="term" value="C:plasma membrane"/>
    <property type="evidence" value="ECO:0007669"/>
    <property type="project" value="UniProtKB-SubCell"/>
</dbReference>
<dbReference type="PROSITE" id="PS00756">
    <property type="entry name" value="SECY_2"/>
    <property type="match status" value="1"/>
</dbReference>
<protein>
    <recommendedName>
        <fullName evidence="9 10">Protein translocase subunit SecY</fullName>
    </recommendedName>
</protein>
<name>A0A523XRV6_UNCT6</name>
<keyword evidence="4 10" id="KW-0812">Transmembrane</keyword>
<dbReference type="PANTHER" id="PTHR10906">
    <property type="entry name" value="SECY/SEC61-ALPHA FAMILY MEMBER"/>
    <property type="match status" value="1"/>
</dbReference>
<evidence type="ECO:0000256" key="5">
    <source>
        <dbReference type="ARBA" id="ARBA00022927"/>
    </source>
</evidence>
<reference evidence="14 15" key="1">
    <citation type="submission" date="2019-03" db="EMBL/GenBank/DDBJ databases">
        <title>Metabolic potential of uncultured bacteria and archaea associated with petroleum seepage in deep-sea sediments.</title>
        <authorList>
            <person name="Dong X."/>
            <person name="Hubert C."/>
        </authorList>
    </citation>
    <scope>NUCLEOTIDE SEQUENCE [LARGE SCALE GENOMIC DNA]</scope>
    <source>
        <strain evidence="14">E29_bin36</strain>
    </source>
</reference>
<dbReference type="PIRSF" id="PIRSF004557">
    <property type="entry name" value="SecY"/>
    <property type="match status" value="1"/>
</dbReference>
<feature type="transmembrane region" description="Helical" evidence="10">
    <location>
        <begin position="121"/>
        <end position="141"/>
    </location>
</feature>
<evidence type="ECO:0000256" key="10">
    <source>
        <dbReference type="HAMAP-Rule" id="MF_01465"/>
    </source>
</evidence>
<dbReference type="Pfam" id="PF00344">
    <property type="entry name" value="SecY"/>
    <property type="match status" value="1"/>
</dbReference>
<evidence type="ECO:0000256" key="11">
    <source>
        <dbReference type="RuleBase" id="RU000537"/>
    </source>
</evidence>
<dbReference type="GO" id="GO:0043952">
    <property type="term" value="P:protein transport by the Sec complex"/>
    <property type="evidence" value="ECO:0007669"/>
    <property type="project" value="UniProtKB-UniRule"/>
</dbReference>
<dbReference type="Gene3D" id="1.10.3370.10">
    <property type="entry name" value="SecY subunit domain"/>
    <property type="match status" value="1"/>
</dbReference>
<feature type="transmembrane region" description="Helical" evidence="10">
    <location>
        <begin position="27"/>
        <end position="45"/>
    </location>
</feature>
<keyword evidence="7 10" id="KW-0811">Translocation</keyword>
<evidence type="ECO:0000256" key="2">
    <source>
        <dbReference type="ARBA" id="ARBA00005751"/>
    </source>
</evidence>
<feature type="transmembrane region" description="Helical" evidence="10">
    <location>
        <begin position="319"/>
        <end position="341"/>
    </location>
</feature>
<dbReference type="Proteomes" id="UP000315534">
    <property type="component" value="Unassembled WGS sequence"/>
</dbReference>
<keyword evidence="8 10" id="KW-0472">Membrane</keyword>
<proteinExistence type="inferred from homology"/>
<evidence type="ECO:0000313" key="14">
    <source>
        <dbReference type="EMBL" id="TET81599.1"/>
    </source>
</evidence>
<keyword evidence="10" id="KW-1003">Cell membrane</keyword>
<comment type="caution">
    <text evidence="14">The sequence shown here is derived from an EMBL/GenBank/DDBJ whole genome shotgun (WGS) entry which is preliminary data.</text>
</comment>
<feature type="transmembrane region" description="Helical" evidence="10">
    <location>
        <begin position="262"/>
        <end position="283"/>
    </location>
</feature>
<dbReference type="GO" id="GO:0006605">
    <property type="term" value="P:protein targeting"/>
    <property type="evidence" value="ECO:0007669"/>
    <property type="project" value="UniProtKB-UniRule"/>
</dbReference>
<accession>A0A523XRV6</accession>
<evidence type="ECO:0000256" key="6">
    <source>
        <dbReference type="ARBA" id="ARBA00022989"/>
    </source>
</evidence>
<dbReference type="AlphaFoldDB" id="A0A523XRV6"/>
<dbReference type="InterPro" id="IPR030659">
    <property type="entry name" value="SecY_CS"/>
</dbReference>
<feature type="transmembrane region" description="Helical" evidence="10">
    <location>
        <begin position="184"/>
        <end position="202"/>
    </location>
</feature>
<dbReference type="EMBL" id="SOIP01000224">
    <property type="protein sequence ID" value="TET81599.1"/>
    <property type="molecule type" value="Genomic_DNA"/>
</dbReference>
<comment type="subunit">
    <text evidence="10">Component of the Sec protein translocase complex. Heterotrimer consisting of SecY, SecE and SecG subunits. The heterotrimers can form oligomers, although 1 heterotrimer is thought to be able to translocate proteins. Interacts with the ribosome. Interacts with SecDF, and other proteins may be involved. Interacts with SecA.</text>
</comment>
<dbReference type="PROSITE" id="PS00755">
    <property type="entry name" value="SECY_1"/>
    <property type="match status" value="1"/>
</dbReference>
<dbReference type="InterPro" id="IPR023201">
    <property type="entry name" value="SecY_dom_sf"/>
</dbReference>
<dbReference type="FunFam" id="1.10.3370.10:FF:000001">
    <property type="entry name" value="Preprotein translocase subunit SecY"/>
    <property type="match status" value="1"/>
</dbReference>
<feature type="transmembrane region" description="Helical" evidence="10">
    <location>
        <begin position="377"/>
        <end position="395"/>
    </location>
</feature>
<comment type="function">
    <text evidence="10 11">The central subunit of the protein translocation channel SecYEG. Consists of two halves formed by TMs 1-5 and 6-10. These two domains form a lateral gate at the front which open onto the bilayer between TMs 2 and 7, and are clamped together by SecE at the back. The channel is closed by both a pore ring composed of hydrophobic SecY resides and a short helix (helix 2A) on the extracellular side of the membrane which forms a plug. The plug probably moves laterally to allow the channel to open. The ring and the pore may move independently.</text>
</comment>
<organism evidence="14 15">
    <name type="scientific">candidate division TA06 bacterium</name>
    <dbReference type="NCBI Taxonomy" id="2250710"/>
    <lineage>
        <taxon>Bacteria</taxon>
        <taxon>Bacteria division TA06</taxon>
    </lineage>
</organism>
<keyword evidence="3 10" id="KW-0813">Transport</keyword>
<comment type="subcellular location">
    <subcellularLocation>
        <location evidence="10">Cell membrane</location>
        <topology evidence="10">Multi-pass membrane protein</topology>
    </subcellularLocation>
    <subcellularLocation>
        <location evidence="1 12">Membrane</location>
        <topology evidence="1 12">Multi-pass membrane protein</topology>
    </subcellularLocation>
</comment>